<protein>
    <recommendedName>
        <fullName evidence="4">Phage tail tape measure protein</fullName>
    </recommendedName>
</protein>
<evidence type="ECO:0008006" key="4">
    <source>
        <dbReference type="Google" id="ProtNLM"/>
    </source>
</evidence>
<proteinExistence type="predicted"/>
<comment type="caution">
    <text evidence="2">The sequence shown here is derived from an EMBL/GenBank/DDBJ whole genome shotgun (WGS) entry which is preliminary data.</text>
</comment>
<dbReference type="Proteomes" id="UP001284654">
    <property type="component" value="Unassembled WGS sequence"/>
</dbReference>
<name>A0AAW8Z331_9GAMM</name>
<accession>A0AAW8Z331</accession>
<feature type="region of interest" description="Disordered" evidence="1">
    <location>
        <begin position="150"/>
        <end position="182"/>
    </location>
</feature>
<gene>
    <name evidence="2" type="ORF">MSG88_15195</name>
</gene>
<feature type="compositionally biased region" description="Polar residues" evidence="1">
    <location>
        <begin position="156"/>
        <end position="182"/>
    </location>
</feature>
<dbReference type="AlphaFoldDB" id="A0AAW8Z331"/>
<dbReference type="EMBL" id="JAWJYY010000002">
    <property type="protein sequence ID" value="MDV4317063.1"/>
    <property type="molecule type" value="Genomic_DNA"/>
</dbReference>
<reference evidence="2" key="1">
    <citation type="submission" date="2023-10" db="EMBL/GenBank/DDBJ databases">
        <authorList>
            <person name="Sykes E.M.E."/>
            <person name="Khan I.U.H."/>
            <person name="Kumar A."/>
        </authorList>
    </citation>
    <scope>NUCLEOTIDE SEQUENCE</scope>
    <source>
        <strain evidence="2">IK5</strain>
    </source>
</reference>
<evidence type="ECO:0000313" key="3">
    <source>
        <dbReference type="Proteomes" id="UP001284654"/>
    </source>
</evidence>
<dbReference type="RefSeq" id="WP_317306834.1">
    <property type="nucleotide sequence ID" value="NZ_JAWJYY010000002.1"/>
</dbReference>
<sequence length="182" mass="19178">MAVAGAAAVAYWAATALAVAGTAYSAYNARQMGKAQAAQANENAKMAESQGRVEAERIRELGKKQASAARAKMAAQGLDLNAENTVTEEIEEDIDLNTSKDAWTTFFNRKNQAGQFRTDAANYRLQAHQATVSGVLNTGSTLLSAFGNAPKGGGKTTTQPISNINSNQLTMDTTRLSSSGWA</sequence>
<evidence type="ECO:0000313" key="2">
    <source>
        <dbReference type="EMBL" id="MDV4317063.1"/>
    </source>
</evidence>
<evidence type="ECO:0000256" key="1">
    <source>
        <dbReference type="SAM" id="MobiDB-lite"/>
    </source>
</evidence>
<organism evidence="2 3">
    <name type="scientific">Acinetobacter indicus</name>
    <dbReference type="NCBI Taxonomy" id="756892"/>
    <lineage>
        <taxon>Bacteria</taxon>
        <taxon>Pseudomonadati</taxon>
        <taxon>Pseudomonadota</taxon>
        <taxon>Gammaproteobacteria</taxon>
        <taxon>Moraxellales</taxon>
        <taxon>Moraxellaceae</taxon>
        <taxon>Acinetobacter</taxon>
    </lineage>
</organism>